<dbReference type="EMBL" id="JAGJCB010000025">
    <property type="protein sequence ID" value="MBP0905546.1"/>
    <property type="molecule type" value="Genomic_DNA"/>
</dbReference>
<dbReference type="InterPro" id="IPR026444">
    <property type="entry name" value="Secre_tail"/>
</dbReference>
<dbReference type="NCBIfam" id="TIGR04183">
    <property type="entry name" value="Por_Secre_tail"/>
    <property type="match status" value="1"/>
</dbReference>
<sequence>MKYKSLISLLIYTKIKKLPKPFIGLVMFLSFADISFSQDLYVGNNTYLYAKDVVVTVTNDIRLETPTSNLYFRGDAQLYQIADVKNSDAGNFSIYQNQTTNIYEYNYWCSPVGVSVDGTTKTNVDFNGSNIYDPVDATDLANINSTSYLYTTAYNGTATELSSYWMHTLKDGEGYYSWKKISNTGDVGTGYGFTQKGSPNINNVLDFRGRPNNGTITVSCSFDGVDNQPNSGTPNYAETLTGNPYPSALDLKLFLIHPNNDADLSGEIFFWEQKQKNSHYLVDYEGGYSTYAPGDPFDLFDNGNYAVAPFENYNGDGSTIGTTSLNTTDFSANNQRRFAAIGQGFVIASNVNGGDAIFENSMRVYFPEDSNPGGDGSIFAKNKNLKNNISKEKIIPQSNNGVDYNTIVNQPTIIPEIRLHTHIDNTFYKENVIAFRESTPNNNVYNKFYDARNINELSSDAYLVSSDKELVVKSINYAQDVKIPFGLKTSKTNSNFSISINRLKETPESLEVYVFDKLTNVYTDVVNGTFNINLPKGTYNNRFEITFTKNTLSTDFDEFKSVEVYHNNNSSSLTINNPKAINIESFKLFDATGKLVLNKKIRSKQTTQSYSTKSLSDGVYIVNILLENDQFFSKKIIVGGKK</sequence>
<accession>A0ABS4BZK2</accession>
<evidence type="ECO:0000313" key="3">
    <source>
        <dbReference type="EMBL" id="MBP0905546.1"/>
    </source>
</evidence>
<organism evidence="3 4">
    <name type="scientific">Mariniflexile gromovii</name>
    <dbReference type="NCBI Taxonomy" id="362523"/>
    <lineage>
        <taxon>Bacteria</taxon>
        <taxon>Pseudomonadati</taxon>
        <taxon>Bacteroidota</taxon>
        <taxon>Flavobacteriia</taxon>
        <taxon>Flavobacteriales</taxon>
        <taxon>Flavobacteriaceae</taxon>
        <taxon>Mariniflexile</taxon>
    </lineage>
</organism>
<evidence type="ECO:0000313" key="4">
    <source>
        <dbReference type="Proteomes" id="UP000670776"/>
    </source>
</evidence>
<protein>
    <submittedName>
        <fullName evidence="3">T9SS type A sorting domain-containing protein</fullName>
    </submittedName>
</protein>
<dbReference type="RefSeq" id="WP_209656661.1">
    <property type="nucleotide sequence ID" value="NZ_JAGJCB010000025.1"/>
</dbReference>
<name>A0ABS4BZK2_9FLAO</name>
<proteinExistence type="predicted"/>
<evidence type="ECO:0000256" key="1">
    <source>
        <dbReference type="ARBA" id="ARBA00022729"/>
    </source>
</evidence>
<dbReference type="Proteomes" id="UP000670776">
    <property type="component" value="Unassembled WGS sequence"/>
</dbReference>
<keyword evidence="4" id="KW-1185">Reference proteome</keyword>
<dbReference type="Pfam" id="PF18962">
    <property type="entry name" value="Por_Secre_tail"/>
    <property type="match status" value="1"/>
</dbReference>
<evidence type="ECO:0000259" key="2">
    <source>
        <dbReference type="Pfam" id="PF18962"/>
    </source>
</evidence>
<keyword evidence="1" id="KW-0732">Signal</keyword>
<comment type="caution">
    <text evidence="3">The sequence shown here is derived from an EMBL/GenBank/DDBJ whole genome shotgun (WGS) entry which is preliminary data.</text>
</comment>
<gene>
    <name evidence="3" type="ORF">J8H85_17075</name>
</gene>
<reference evidence="3 4" key="1">
    <citation type="submission" date="2021-04" db="EMBL/GenBank/DDBJ databases">
        <title>Mariniflexile gromovii gen. nov., sp. nov., a gliding bacterium isolated from the sea urchin Strongylocentrotus intermedius.</title>
        <authorList>
            <person name="Ko S."/>
            <person name="Le V."/>
            <person name="Ahn C.-Y."/>
            <person name="Oh H.-M."/>
        </authorList>
    </citation>
    <scope>NUCLEOTIDE SEQUENCE [LARGE SCALE GENOMIC DNA]</scope>
    <source>
        <strain evidence="3 4">KCTC 12570</strain>
    </source>
</reference>
<feature type="domain" description="Secretion system C-terminal sorting" evidence="2">
    <location>
        <begin position="567"/>
        <end position="638"/>
    </location>
</feature>